<sequence>MEIASKWNRQWALHMEEYIQVTTSRGDTLRRAESEEEHDEIASNLKQGGVGEEEVAGCLRVAVEKAAIVREVEDVTKRSFGWYSVAYRKRLH</sequence>
<keyword evidence="2" id="KW-1185">Reference proteome</keyword>
<organism evidence="1 2">
    <name type="scientific">Parasitella parasitica</name>
    <dbReference type="NCBI Taxonomy" id="35722"/>
    <lineage>
        <taxon>Eukaryota</taxon>
        <taxon>Fungi</taxon>
        <taxon>Fungi incertae sedis</taxon>
        <taxon>Mucoromycota</taxon>
        <taxon>Mucoromycotina</taxon>
        <taxon>Mucoromycetes</taxon>
        <taxon>Mucorales</taxon>
        <taxon>Mucorineae</taxon>
        <taxon>Mucoraceae</taxon>
        <taxon>Parasitella</taxon>
    </lineage>
</organism>
<accession>A0A0B7N6B8</accession>
<gene>
    <name evidence="1" type="primary">PARPA_04826.1 scaffold 15686</name>
</gene>
<dbReference type="EMBL" id="LN725634">
    <property type="protein sequence ID" value="CEP11025.1"/>
    <property type="molecule type" value="Genomic_DNA"/>
</dbReference>
<proteinExistence type="predicted"/>
<dbReference type="Proteomes" id="UP000054107">
    <property type="component" value="Unassembled WGS sequence"/>
</dbReference>
<name>A0A0B7N6B8_9FUNG</name>
<evidence type="ECO:0000313" key="1">
    <source>
        <dbReference type="EMBL" id="CEP11025.1"/>
    </source>
</evidence>
<evidence type="ECO:0000313" key="2">
    <source>
        <dbReference type="Proteomes" id="UP000054107"/>
    </source>
</evidence>
<dbReference type="AlphaFoldDB" id="A0A0B7N6B8"/>
<reference evidence="1 2" key="1">
    <citation type="submission" date="2014-09" db="EMBL/GenBank/DDBJ databases">
        <authorList>
            <person name="Ellenberger Sabrina"/>
        </authorList>
    </citation>
    <scope>NUCLEOTIDE SEQUENCE [LARGE SCALE GENOMIC DNA]</scope>
    <source>
        <strain evidence="1 2">CBS 412.66</strain>
    </source>
</reference>
<protein>
    <submittedName>
        <fullName evidence="1">Uncharacterized protein</fullName>
    </submittedName>
</protein>